<dbReference type="AlphaFoldDB" id="A0A922HN87"/>
<keyword evidence="2" id="KW-1185">Reference proteome</keyword>
<evidence type="ECO:0000313" key="2">
    <source>
        <dbReference type="Proteomes" id="UP000790347"/>
    </source>
</evidence>
<dbReference type="EMBL" id="ASGP02000008">
    <property type="protein sequence ID" value="KAH9494197.1"/>
    <property type="molecule type" value="Genomic_DNA"/>
</dbReference>
<reference evidence="1" key="2">
    <citation type="journal article" date="2022" name="Res Sq">
        <title>Comparative Genomics Reveals Insights into the Divergent Evolution of Astigmatic Mites and Household Pest Adaptations.</title>
        <authorList>
            <person name="Xiong Q."/>
            <person name="Wan A.T.-Y."/>
            <person name="Liu X.-Y."/>
            <person name="Fung C.S.-H."/>
            <person name="Xiao X."/>
            <person name="Malainual N."/>
            <person name="Hou J."/>
            <person name="Wang L."/>
            <person name="Wang M."/>
            <person name="Yang K."/>
            <person name="Cui Y."/>
            <person name="Leung E."/>
            <person name="Nong W."/>
            <person name="Shin S.-K."/>
            <person name="Au S."/>
            <person name="Jeong K.Y."/>
            <person name="Chew F.T."/>
            <person name="Hui J."/>
            <person name="Leung T.F."/>
            <person name="Tungtrongchitr A."/>
            <person name="Zhong N."/>
            <person name="Liu Z."/>
            <person name="Tsui S."/>
        </authorList>
    </citation>
    <scope>NUCLEOTIDE SEQUENCE</scope>
    <source>
        <strain evidence="1">Derf</strain>
        <tissue evidence="1">Whole organism</tissue>
    </source>
</reference>
<evidence type="ECO:0000313" key="1">
    <source>
        <dbReference type="EMBL" id="KAH9494197.1"/>
    </source>
</evidence>
<accession>A0A922HN87</accession>
<name>A0A922HN87_DERFA</name>
<protein>
    <submittedName>
        <fullName evidence="1">Uncharacterized protein</fullName>
    </submittedName>
</protein>
<proteinExistence type="predicted"/>
<sequence>MEFHYHCFLNKHSQGKKILFLYTATSLKIFFIRRSFVKLLLLSNSMQYDEDLQIVLLIISFDNQFIIHNHHSYDGKKNKI</sequence>
<organism evidence="1 2">
    <name type="scientific">Dermatophagoides farinae</name>
    <name type="common">American house dust mite</name>
    <dbReference type="NCBI Taxonomy" id="6954"/>
    <lineage>
        <taxon>Eukaryota</taxon>
        <taxon>Metazoa</taxon>
        <taxon>Ecdysozoa</taxon>
        <taxon>Arthropoda</taxon>
        <taxon>Chelicerata</taxon>
        <taxon>Arachnida</taxon>
        <taxon>Acari</taxon>
        <taxon>Acariformes</taxon>
        <taxon>Sarcoptiformes</taxon>
        <taxon>Astigmata</taxon>
        <taxon>Psoroptidia</taxon>
        <taxon>Analgoidea</taxon>
        <taxon>Pyroglyphidae</taxon>
        <taxon>Dermatophagoidinae</taxon>
        <taxon>Dermatophagoides</taxon>
    </lineage>
</organism>
<gene>
    <name evidence="1" type="ORF">DERF_014903</name>
</gene>
<dbReference type="Proteomes" id="UP000790347">
    <property type="component" value="Unassembled WGS sequence"/>
</dbReference>
<reference evidence="1" key="1">
    <citation type="submission" date="2013-05" db="EMBL/GenBank/DDBJ databases">
        <authorList>
            <person name="Yim A.K.Y."/>
            <person name="Chan T.F."/>
            <person name="Ji K.M."/>
            <person name="Liu X.Y."/>
            <person name="Zhou J.W."/>
            <person name="Li R.Q."/>
            <person name="Yang K.Y."/>
            <person name="Li J."/>
            <person name="Li M."/>
            <person name="Law P.T.W."/>
            <person name="Wu Y.L."/>
            <person name="Cai Z.L."/>
            <person name="Qin H."/>
            <person name="Bao Y."/>
            <person name="Leung R.K.K."/>
            <person name="Ng P.K.S."/>
            <person name="Zou J."/>
            <person name="Zhong X.J."/>
            <person name="Ran P.X."/>
            <person name="Zhong N.S."/>
            <person name="Liu Z.G."/>
            <person name="Tsui S.K.W."/>
        </authorList>
    </citation>
    <scope>NUCLEOTIDE SEQUENCE</scope>
    <source>
        <strain evidence="1">Derf</strain>
        <tissue evidence="1">Whole organism</tissue>
    </source>
</reference>
<comment type="caution">
    <text evidence="1">The sequence shown here is derived from an EMBL/GenBank/DDBJ whole genome shotgun (WGS) entry which is preliminary data.</text>
</comment>